<reference evidence="2 3" key="1">
    <citation type="submission" date="2019-03" db="EMBL/GenBank/DDBJ databases">
        <title>First draft genome of Liparis tanakae, snailfish: a comprehensive survey of snailfish specific genes.</title>
        <authorList>
            <person name="Kim W."/>
            <person name="Song I."/>
            <person name="Jeong J.-H."/>
            <person name="Kim D."/>
            <person name="Kim S."/>
            <person name="Ryu S."/>
            <person name="Song J.Y."/>
            <person name="Lee S.K."/>
        </authorList>
    </citation>
    <scope>NUCLEOTIDE SEQUENCE [LARGE SCALE GENOMIC DNA]</scope>
    <source>
        <tissue evidence="2">Muscle</tissue>
    </source>
</reference>
<keyword evidence="3" id="KW-1185">Reference proteome</keyword>
<organism evidence="2 3">
    <name type="scientific">Liparis tanakae</name>
    <name type="common">Tanaka's snailfish</name>
    <dbReference type="NCBI Taxonomy" id="230148"/>
    <lineage>
        <taxon>Eukaryota</taxon>
        <taxon>Metazoa</taxon>
        <taxon>Chordata</taxon>
        <taxon>Craniata</taxon>
        <taxon>Vertebrata</taxon>
        <taxon>Euteleostomi</taxon>
        <taxon>Actinopterygii</taxon>
        <taxon>Neopterygii</taxon>
        <taxon>Teleostei</taxon>
        <taxon>Neoteleostei</taxon>
        <taxon>Acanthomorphata</taxon>
        <taxon>Eupercaria</taxon>
        <taxon>Perciformes</taxon>
        <taxon>Cottioidei</taxon>
        <taxon>Cottales</taxon>
        <taxon>Liparidae</taxon>
        <taxon>Liparis</taxon>
    </lineage>
</organism>
<comment type="caution">
    <text evidence="2">The sequence shown here is derived from an EMBL/GenBank/DDBJ whole genome shotgun (WGS) entry which is preliminary data.</text>
</comment>
<evidence type="ECO:0000313" key="3">
    <source>
        <dbReference type="Proteomes" id="UP000314294"/>
    </source>
</evidence>
<name>A0A4Z2J8S6_9TELE</name>
<feature type="compositionally biased region" description="Polar residues" evidence="1">
    <location>
        <begin position="1"/>
        <end position="10"/>
    </location>
</feature>
<gene>
    <name evidence="2" type="ORF">EYF80_003349</name>
</gene>
<accession>A0A4Z2J8S6</accession>
<sequence>MLELTSTSEPSPGPNAPQLSEAFPGLTREEYVGDSDVSQAGRRQDTGYLATGRQSDTITGQHILDSSEQLSVGSEVGTPEVLQEVEVTVEGEERGGGGEADGEEEAAFRAVAAWNRTFGQDFMDNRYLAALYDLLLPKVWREQEEEEEVEEEEESAEESWLGISLVFIGLAGFLPGILEPHYNDPGRVNGQRVYEGIGGERRMEVREKKIKKSRGEEEKGGVKTRAERWKKNIERV</sequence>
<evidence type="ECO:0000313" key="2">
    <source>
        <dbReference type="EMBL" id="TNN86579.1"/>
    </source>
</evidence>
<dbReference type="AlphaFoldDB" id="A0A4Z2J8S6"/>
<feature type="region of interest" description="Disordered" evidence="1">
    <location>
        <begin position="1"/>
        <end position="54"/>
    </location>
</feature>
<dbReference type="EMBL" id="SRLO01000015">
    <property type="protein sequence ID" value="TNN86579.1"/>
    <property type="molecule type" value="Genomic_DNA"/>
</dbReference>
<protein>
    <submittedName>
        <fullName evidence="2">Uncharacterized protein</fullName>
    </submittedName>
</protein>
<feature type="region of interest" description="Disordered" evidence="1">
    <location>
        <begin position="205"/>
        <end position="236"/>
    </location>
</feature>
<proteinExistence type="predicted"/>
<evidence type="ECO:0000256" key="1">
    <source>
        <dbReference type="SAM" id="MobiDB-lite"/>
    </source>
</evidence>
<dbReference type="Proteomes" id="UP000314294">
    <property type="component" value="Unassembled WGS sequence"/>
</dbReference>